<name>A0A9J6GW39_HAELO</name>
<accession>A0A9J6GW39</accession>
<proteinExistence type="predicted"/>
<organism evidence="2 3">
    <name type="scientific">Haemaphysalis longicornis</name>
    <name type="common">Bush tick</name>
    <dbReference type="NCBI Taxonomy" id="44386"/>
    <lineage>
        <taxon>Eukaryota</taxon>
        <taxon>Metazoa</taxon>
        <taxon>Ecdysozoa</taxon>
        <taxon>Arthropoda</taxon>
        <taxon>Chelicerata</taxon>
        <taxon>Arachnida</taxon>
        <taxon>Acari</taxon>
        <taxon>Parasitiformes</taxon>
        <taxon>Ixodida</taxon>
        <taxon>Ixodoidea</taxon>
        <taxon>Ixodidae</taxon>
        <taxon>Haemaphysalinae</taxon>
        <taxon>Haemaphysalis</taxon>
    </lineage>
</organism>
<feature type="region of interest" description="Disordered" evidence="1">
    <location>
        <begin position="135"/>
        <end position="155"/>
    </location>
</feature>
<gene>
    <name evidence="2" type="ORF">HPB48_016525</name>
</gene>
<keyword evidence="3" id="KW-1185">Reference proteome</keyword>
<evidence type="ECO:0000313" key="3">
    <source>
        <dbReference type="Proteomes" id="UP000821853"/>
    </source>
</evidence>
<dbReference type="OrthoDB" id="6487426at2759"/>
<evidence type="ECO:0000256" key="1">
    <source>
        <dbReference type="SAM" id="MobiDB-lite"/>
    </source>
</evidence>
<protein>
    <recommendedName>
        <fullName evidence="4">Nuclease HARBI1</fullName>
    </recommendedName>
</protein>
<dbReference type="EMBL" id="JABSTR010000009">
    <property type="protein sequence ID" value="KAH9379403.1"/>
    <property type="molecule type" value="Genomic_DNA"/>
</dbReference>
<sequence>MAVHLPLVFASLVAQKAQQAPRRQLRWPRRQHTPRDAFALSDEEFVRKFRLAKSAVHTLCGGLRDRLEPQRAGGLSTETKALCALRFFATGSYQNLVGSDESVGVSQASVSRCVRTVSTAIVAVGTEKGWVQFPTTAEERRRRPRRRTSYGSGTSTVSWAASAAPWWPSTSPKISALARPKVFGPGKATTPSI</sequence>
<dbReference type="VEuPathDB" id="VectorBase:HLOH_052495"/>
<comment type="caution">
    <text evidence="2">The sequence shown here is derived from an EMBL/GenBank/DDBJ whole genome shotgun (WGS) entry which is preliminary data.</text>
</comment>
<reference evidence="2 3" key="1">
    <citation type="journal article" date="2020" name="Cell">
        <title>Large-Scale Comparative Analyses of Tick Genomes Elucidate Their Genetic Diversity and Vector Capacities.</title>
        <authorList>
            <consortium name="Tick Genome and Microbiome Consortium (TIGMIC)"/>
            <person name="Jia N."/>
            <person name="Wang J."/>
            <person name="Shi W."/>
            <person name="Du L."/>
            <person name="Sun Y."/>
            <person name="Zhan W."/>
            <person name="Jiang J.F."/>
            <person name="Wang Q."/>
            <person name="Zhang B."/>
            <person name="Ji P."/>
            <person name="Bell-Sakyi L."/>
            <person name="Cui X.M."/>
            <person name="Yuan T.T."/>
            <person name="Jiang B.G."/>
            <person name="Yang W.F."/>
            <person name="Lam T.T."/>
            <person name="Chang Q.C."/>
            <person name="Ding S.J."/>
            <person name="Wang X.J."/>
            <person name="Zhu J.G."/>
            <person name="Ruan X.D."/>
            <person name="Zhao L."/>
            <person name="Wei J.T."/>
            <person name="Ye R.Z."/>
            <person name="Que T.C."/>
            <person name="Du C.H."/>
            <person name="Zhou Y.H."/>
            <person name="Cheng J.X."/>
            <person name="Dai P.F."/>
            <person name="Guo W.B."/>
            <person name="Han X.H."/>
            <person name="Huang E.J."/>
            <person name="Li L.F."/>
            <person name="Wei W."/>
            <person name="Gao Y.C."/>
            <person name="Liu J.Z."/>
            <person name="Shao H.Z."/>
            <person name="Wang X."/>
            <person name="Wang C.C."/>
            <person name="Yang T.C."/>
            <person name="Huo Q.B."/>
            <person name="Li W."/>
            <person name="Chen H.Y."/>
            <person name="Chen S.E."/>
            <person name="Zhou L.G."/>
            <person name="Ni X.B."/>
            <person name="Tian J.H."/>
            <person name="Sheng Y."/>
            <person name="Liu T."/>
            <person name="Pan Y.S."/>
            <person name="Xia L.Y."/>
            <person name="Li J."/>
            <person name="Zhao F."/>
            <person name="Cao W.C."/>
        </authorList>
    </citation>
    <scope>NUCLEOTIDE SEQUENCE [LARGE SCALE GENOMIC DNA]</scope>
    <source>
        <strain evidence="2">HaeL-2018</strain>
    </source>
</reference>
<dbReference type="OMA" id="CIGKNIH"/>
<dbReference type="AlphaFoldDB" id="A0A9J6GW39"/>
<evidence type="ECO:0000313" key="2">
    <source>
        <dbReference type="EMBL" id="KAH9379403.1"/>
    </source>
</evidence>
<dbReference type="Proteomes" id="UP000821853">
    <property type="component" value="Unassembled WGS sequence"/>
</dbReference>
<evidence type="ECO:0008006" key="4">
    <source>
        <dbReference type="Google" id="ProtNLM"/>
    </source>
</evidence>